<evidence type="ECO:0000313" key="17">
    <source>
        <dbReference type="EMBL" id="QCU90504.1"/>
    </source>
</evidence>
<name>A0A4P9K625_9GAMM</name>
<organism evidence="17 18">
    <name type="scientific">Thiomicrorhabdus sediminis</name>
    <dbReference type="NCBI Taxonomy" id="2580412"/>
    <lineage>
        <taxon>Bacteria</taxon>
        <taxon>Pseudomonadati</taxon>
        <taxon>Pseudomonadota</taxon>
        <taxon>Gammaproteobacteria</taxon>
        <taxon>Thiotrichales</taxon>
        <taxon>Piscirickettsiaceae</taxon>
        <taxon>Thiomicrorhabdus</taxon>
    </lineage>
</organism>
<keyword evidence="18" id="KW-1185">Reference proteome</keyword>
<evidence type="ECO:0000256" key="7">
    <source>
        <dbReference type="ARBA" id="ARBA00022670"/>
    </source>
</evidence>
<evidence type="ECO:0000256" key="1">
    <source>
        <dbReference type="ARBA" id="ARBA00000098"/>
    </source>
</evidence>
<comment type="catalytic activity">
    <reaction evidence="1">
        <text>Release of an N-terminal amino acid, Xaa-|-Yaa- from a peptide, amide or arylamide. Xaa is preferably Ala, but may be most amino acids including Pro (slow action). When a terminal hydrophobic residue is followed by a prolyl residue, the two may be released as an intact Xaa-Pro dipeptide.</text>
        <dbReference type="EC" id="3.4.11.2"/>
    </reaction>
</comment>
<proteinExistence type="inferred from homology"/>
<dbReference type="Gene3D" id="2.60.40.1730">
    <property type="entry name" value="tricorn interacting facor f3 domain"/>
    <property type="match status" value="1"/>
</dbReference>
<evidence type="ECO:0000313" key="18">
    <source>
        <dbReference type="Proteomes" id="UP000304864"/>
    </source>
</evidence>
<dbReference type="AlphaFoldDB" id="A0A4P9K625"/>
<dbReference type="CDD" id="cd09600">
    <property type="entry name" value="M1_APN"/>
    <property type="match status" value="1"/>
</dbReference>
<dbReference type="OrthoDB" id="100605at2"/>
<dbReference type="InterPro" id="IPR035414">
    <property type="entry name" value="Peptidase_M1_pepN_Ig-like"/>
</dbReference>
<dbReference type="Pfam" id="PF17432">
    <property type="entry name" value="DUF3458_C"/>
    <property type="match status" value="1"/>
</dbReference>
<dbReference type="GO" id="GO:0008237">
    <property type="term" value="F:metallopeptidase activity"/>
    <property type="evidence" value="ECO:0007669"/>
    <property type="project" value="UniProtKB-UniRule"/>
</dbReference>
<keyword evidence="9 17" id="KW-0378">Hydrolase</keyword>
<dbReference type="PANTHER" id="PTHR46322">
    <property type="entry name" value="PUROMYCIN-SENSITIVE AMINOPEPTIDASE"/>
    <property type="match status" value="1"/>
</dbReference>
<dbReference type="SUPFAM" id="SSF63737">
    <property type="entry name" value="Leukotriene A4 hydrolase N-terminal domain"/>
    <property type="match status" value="1"/>
</dbReference>
<feature type="domain" description="Peptidase M1 membrane alanine aminopeptidase" evidence="13">
    <location>
        <begin position="228"/>
        <end position="441"/>
    </location>
</feature>
<dbReference type="InterPro" id="IPR038438">
    <property type="entry name" value="PepN_Ig-like_sf"/>
</dbReference>
<evidence type="ECO:0000259" key="14">
    <source>
        <dbReference type="Pfam" id="PF11940"/>
    </source>
</evidence>
<dbReference type="Pfam" id="PF17900">
    <property type="entry name" value="Peptidase_M1_N"/>
    <property type="match status" value="1"/>
</dbReference>
<evidence type="ECO:0000259" key="15">
    <source>
        <dbReference type="Pfam" id="PF17432"/>
    </source>
</evidence>
<sequence>MTTQSPVEHFLSDYQPLSFAIDDVFLTFELQPTATLVSNKMQMRALQAATQLWLDGEQLELLSVELDGEDITASCEVSEAGMSVPTAGKKEFVLLIRTRISPQDNTALEGLYRSSGNYCTQCEAEGFRKITYFFDRPDCLSLFTTKIIADKSANAVLLSNGNLIDSGDLDGNRHFAVWQDPFKKPCYLFALVAGDLACHQDRFIAADGREIDLRIYVEPKNIDKCEHAMQSLIRSMQWDEQRFGLVYDLDIYMIVAVDDFNMGAMENKGLNVFNSKFVLAKPDTATDVDYEGIEAVIAHEYFHNWTGNRVTCRDWFQLTLKEGLTVFRDQEFTADMLSPAVKRIEDVKALRNNQFPEDAGPMSHPIQPQSYIEMNNFYTMTVYEKGAEVVRLYHTLLGEQGFRQGMDLYFQRHDGDAVTVQDFRNAMADANHVDLSQMHNWYIQSGTPVVSVESHYNASEQTLTLNFRQRLNTGNEDFKPLLIPVRLALFDHSGQALVLKSKDPQLKLYADQNHEGLFEFNKPQQSLTFTEVSAQPLVSLFRGFSAPVIVEFDQSNQELALLAQCDTDSFVCWESIQTLALREIKRLVDSYAEKTNWMVSEAFTNAFSALVKDEKMDKALKALALSLPDLTYIGEQYEVINPDAIYHARKFLQQQLAQQNIEQWLKLYSELNQSTEYRYHKDDIAQRKLKTVCLQYLTQLDDYIELAEAQFDHADNMTDALASLQCLSHTDTAARKRALGDFYDKWQDDTLVLDKWFALQAASHHIHALEHVKQLVEHKDFVYTNPNRVRSVLGVFGRLNLLGLHRADGKGYQFLAEQVIKLDALNPQVAARMVGPFTHWQRYDGQRQQMMKQALEMILAQESLSKDVYEIASKSLRV</sequence>
<dbReference type="InterPro" id="IPR012779">
    <property type="entry name" value="Peptidase_M1_pepN"/>
</dbReference>
<evidence type="ECO:0000256" key="8">
    <source>
        <dbReference type="ARBA" id="ARBA00022723"/>
    </source>
</evidence>
<dbReference type="Gene3D" id="3.30.2010.30">
    <property type="match status" value="1"/>
</dbReference>
<dbReference type="InterPro" id="IPR037144">
    <property type="entry name" value="Peptidase_M1_pepN_C_sf"/>
</dbReference>
<dbReference type="EC" id="3.4.11.2" evidence="4 12"/>
<dbReference type="Gene3D" id="2.60.40.1840">
    <property type="match status" value="1"/>
</dbReference>
<dbReference type="RefSeq" id="WP_138565178.1">
    <property type="nucleotide sequence ID" value="NZ_CP040602.1"/>
</dbReference>
<dbReference type="Pfam" id="PF01433">
    <property type="entry name" value="Peptidase_M1"/>
    <property type="match status" value="1"/>
</dbReference>
<dbReference type="FunFam" id="1.10.390.10:FF:000002">
    <property type="entry name" value="Aminopeptidase N"/>
    <property type="match status" value="1"/>
</dbReference>
<dbReference type="KEGG" id="thig:FE785_07585"/>
<dbReference type="PRINTS" id="PR00756">
    <property type="entry name" value="ALADIPTASE"/>
</dbReference>
<dbReference type="InterPro" id="IPR045357">
    <property type="entry name" value="Aminopeptidase_N-like_N"/>
</dbReference>
<dbReference type="InterPro" id="IPR042097">
    <property type="entry name" value="Aminopeptidase_N-like_N_sf"/>
</dbReference>
<dbReference type="FunFam" id="3.30.2010.30:FF:000002">
    <property type="entry name" value="Putative aminopeptidase N"/>
    <property type="match status" value="1"/>
</dbReference>
<keyword evidence="11" id="KW-0482">Metalloprotease</keyword>
<dbReference type="SUPFAM" id="SSF55486">
    <property type="entry name" value="Metalloproteases ('zincins'), catalytic domain"/>
    <property type="match status" value="1"/>
</dbReference>
<keyword evidence="6 17" id="KW-0031">Aminopeptidase</keyword>
<dbReference type="InterPro" id="IPR014782">
    <property type="entry name" value="Peptidase_M1_dom"/>
</dbReference>
<dbReference type="GO" id="GO:0008270">
    <property type="term" value="F:zinc ion binding"/>
    <property type="evidence" value="ECO:0007669"/>
    <property type="project" value="InterPro"/>
</dbReference>
<evidence type="ECO:0000259" key="13">
    <source>
        <dbReference type="Pfam" id="PF01433"/>
    </source>
</evidence>
<comment type="cofactor">
    <cofactor evidence="2">
        <name>Zn(2+)</name>
        <dbReference type="ChEBI" id="CHEBI:29105"/>
    </cofactor>
</comment>
<reference evidence="17 18" key="1">
    <citation type="submission" date="2019-05" db="EMBL/GenBank/DDBJ databases">
        <title>Thiomicrorhabdus sediminis sp. nov, a novel sulfur-oxidizing bacterium isolated from coastal sediment.</title>
        <authorList>
            <person name="Liu X."/>
        </authorList>
    </citation>
    <scope>NUCLEOTIDE SEQUENCE [LARGE SCALE GENOMIC DNA]</scope>
    <source>
        <strain evidence="17 18">G1</strain>
    </source>
</reference>
<evidence type="ECO:0000256" key="3">
    <source>
        <dbReference type="ARBA" id="ARBA00010136"/>
    </source>
</evidence>
<feature type="domain" description="Peptidase M1 alanyl aminopeptidase Ig-like fold" evidence="14">
    <location>
        <begin position="446"/>
        <end position="552"/>
    </location>
</feature>
<evidence type="ECO:0000256" key="6">
    <source>
        <dbReference type="ARBA" id="ARBA00022438"/>
    </source>
</evidence>
<evidence type="ECO:0000256" key="12">
    <source>
        <dbReference type="NCBIfam" id="TIGR02414"/>
    </source>
</evidence>
<dbReference type="GO" id="GO:0006508">
    <property type="term" value="P:proteolysis"/>
    <property type="evidence" value="ECO:0007669"/>
    <property type="project" value="UniProtKB-UniRule"/>
</dbReference>
<evidence type="ECO:0000256" key="9">
    <source>
        <dbReference type="ARBA" id="ARBA00022801"/>
    </source>
</evidence>
<keyword evidence="8" id="KW-0479">Metal-binding</keyword>
<dbReference type="EMBL" id="CP040602">
    <property type="protein sequence ID" value="QCU90504.1"/>
    <property type="molecule type" value="Genomic_DNA"/>
</dbReference>
<evidence type="ECO:0000256" key="2">
    <source>
        <dbReference type="ARBA" id="ARBA00001947"/>
    </source>
</evidence>
<keyword evidence="7" id="KW-0645">Protease</keyword>
<feature type="domain" description="Peptidase M1 alanyl aminopeptidase C-terminal" evidence="15">
    <location>
        <begin position="557"/>
        <end position="876"/>
    </location>
</feature>
<dbReference type="Proteomes" id="UP000304864">
    <property type="component" value="Chromosome"/>
</dbReference>
<dbReference type="Gene3D" id="1.10.390.10">
    <property type="entry name" value="Neutral Protease Domain 2"/>
    <property type="match status" value="1"/>
</dbReference>
<feature type="domain" description="Aminopeptidase N-like N-terminal" evidence="16">
    <location>
        <begin position="40"/>
        <end position="188"/>
    </location>
</feature>
<accession>A0A4P9K625</accession>
<evidence type="ECO:0000256" key="5">
    <source>
        <dbReference type="ARBA" id="ARBA00015611"/>
    </source>
</evidence>
<dbReference type="Gene3D" id="1.25.50.10">
    <property type="entry name" value="Peptidase M1, alanyl aminopeptidase, C-terminal domain"/>
    <property type="match status" value="1"/>
</dbReference>
<protein>
    <recommendedName>
        <fullName evidence="5 12">Aminopeptidase N</fullName>
        <ecNumber evidence="4 12">3.4.11.2</ecNumber>
    </recommendedName>
</protein>
<gene>
    <name evidence="17" type="primary">pepN</name>
    <name evidence="17" type="ORF">FE785_07585</name>
</gene>
<dbReference type="InterPro" id="IPR027268">
    <property type="entry name" value="Peptidase_M4/M1_CTD_sf"/>
</dbReference>
<evidence type="ECO:0000256" key="11">
    <source>
        <dbReference type="ARBA" id="ARBA00023049"/>
    </source>
</evidence>
<dbReference type="PANTHER" id="PTHR46322:SF1">
    <property type="entry name" value="PUROMYCIN-SENSITIVE AMINOPEPTIDASE"/>
    <property type="match status" value="1"/>
</dbReference>
<dbReference type="InterPro" id="IPR024601">
    <property type="entry name" value="Peptidase_M1_pepN_C"/>
</dbReference>
<evidence type="ECO:0000256" key="4">
    <source>
        <dbReference type="ARBA" id="ARBA00012564"/>
    </source>
</evidence>
<dbReference type="Pfam" id="PF11940">
    <property type="entry name" value="DUF3458"/>
    <property type="match status" value="1"/>
</dbReference>
<dbReference type="GO" id="GO:0016285">
    <property type="term" value="F:alanyl aminopeptidase activity"/>
    <property type="evidence" value="ECO:0007669"/>
    <property type="project" value="UniProtKB-EC"/>
</dbReference>
<evidence type="ECO:0000259" key="16">
    <source>
        <dbReference type="Pfam" id="PF17900"/>
    </source>
</evidence>
<keyword evidence="10" id="KW-0862">Zinc</keyword>
<comment type="similarity">
    <text evidence="3">Belongs to the peptidase M1 family.</text>
</comment>
<dbReference type="InterPro" id="IPR001930">
    <property type="entry name" value="Peptidase_M1"/>
</dbReference>
<dbReference type="NCBIfam" id="TIGR02414">
    <property type="entry name" value="pepN_proteo"/>
    <property type="match status" value="1"/>
</dbReference>
<evidence type="ECO:0000256" key="10">
    <source>
        <dbReference type="ARBA" id="ARBA00022833"/>
    </source>
</evidence>